<evidence type="ECO:0000259" key="1">
    <source>
        <dbReference type="PROSITE" id="PS51831"/>
    </source>
</evidence>
<dbReference type="AlphaFoldDB" id="A0A6L5X0F0"/>
<dbReference type="PROSITE" id="PS51831">
    <property type="entry name" value="HD"/>
    <property type="match status" value="1"/>
</dbReference>
<gene>
    <name evidence="2" type="ORF">FYJ35_01540</name>
</gene>
<dbReference type="InterPro" id="IPR003607">
    <property type="entry name" value="HD/PDEase_dom"/>
</dbReference>
<dbReference type="RefSeq" id="WP_154522133.1">
    <property type="nucleotide sequence ID" value="NZ_VULZ01000001.1"/>
</dbReference>
<reference evidence="2 3" key="1">
    <citation type="submission" date="2019-08" db="EMBL/GenBank/DDBJ databases">
        <title>In-depth cultivation of the pig gut microbiome towards novel bacterial diversity and tailored functional studies.</title>
        <authorList>
            <person name="Wylensek D."/>
            <person name="Hitch T.C.A."/>
            <person name="Clavel T."/>
        </authorList>
    </citation>
    <scope>NUCLEOTIDE SEQUENCE [LARGE SCALE GENOMIC DNA]</scope>
    <source>
        <strain evidence="2 3">Oil+RF-744-WCA-WT-11</strain>
    </source>
</reference>
<accession>A0A6L5X0F0</accession>
<dbReference type="Proteomes" id="UP000481852">
    <property type="component" value="Unassembled WGS sequence"/>
</dbReference>
<dbReference type="SUPFAM" id="SSF109604">
    <property type="entry name" value="HD-domain/PDEase-like"/>
    <property type="match status" value="1"/>
</dbReference>
<name>A0A6L5X0F0_9FIRM</name>
<dbReference type="InterPro" id="IPR006674">
    <property type="entry name" value="HD_domain"/>
</dbReference>
<organism evidence="2 3">
    <name type="scientific">Porcincola intestinalis</name>
    <dbReference type="NCBI Taxonomy" id="2606632"/>
    <lineage>
        <taxon>Bacteria</taxon>
        <taxon>Bacillati</taxon>
        <taxon>Bacillota</taxon>
        <taxon>Clostridia</taxon>
        <taxon>Lachnospirales</taxon>
        <taxon>Lachnospiraceae</taxon>
        <taxon>Porcincola</taxon>
    </lineage>
</organism>
<evidence type="ECO:0000313" key="3">
    <source>
        <dbReference type="Proteomes" id="UP000481852"/>
    </source>
</evidence>
<feature type="domain" description="HD" evidence="1">
    <location>
        <begin position="20"/>
        <end position="129"/>
    </location>
</feature>
<dbReference type="Gene3D" id="1.10.3210.10">
    <property type="entry name" value="Hypothetical protein af1432"/>
    <property type="match status" value="1"/>
</dbReference>
<dbReference type="EMBL" id="VULZ01000001">
    <property type="protein sequence ID" value="MSS13740.1"/>
    <property type="molecule type" value="Genomic_DNA"/>
</dbReference>
<proteinExistence type="predicted"/>
<protein>
    <submittedName>
        <fullName evidence="2">HD domain-containing protein</fullName>
    </submittedName>
</protein>
<keyword evidence="3" id="KW-1185">Reference proteome</keyword>
<sequence>MQIADITKKMIAYSEGNTHDINHFLKVWSFARTIGQLEGLDGRTQEILEAAALLHDIACPLCREKYGNTNGKYQEKEGMPLAEAFLKDCGLSPEDNARIVYLVGHHHTLEDIRGMDYQILIEADYIVNADESHYSIENIRHFREQTFRTESGKTILDSIYLG</sequence>
<evidence type="ECO:0000313" key="2">
    <source>
        <dbReference type="EMBL" id="MSS13740.1"/>
    </source>
</evidence>
<comment type="caution">
    <text evidence="2">The sequence shown here is derived from an EMBL/GenBank/DDBJ whole genome shotgun (WGS) entry which is preliminary data.</text>
</comment>
<dbReference type="Pfam" id="PF01966">
    <property type="entry name" value="HD"/>
    <property type="match status" value="1"/>
</dbReference>
<dbReference type="CDD" id="cd00077">
    <property type="entry name" value="HDc"/>
    <property type="match status" value="1"/>
</dbReference>